<keyword evidence="2" id="KW-1185">Reference proteome</keyword>
<gene>
    <name evidence="1" type="ORF">D187_005336</name>
</gene>
<protein>
    <submittedName>
        <fullName evidence="1">Uncharacterized protein</fullName>
    </submittedName>
</protein>
<evidence type="ECO:0000313" key="1">
    <source>
        <dbReference type="EMBL" id="EPX64202.1"/>
    </source>
</evidence>
<sequence length="45" mass="5009">MQGSSHRIQTAPTPFGTICVSHTCDSGQVDCWQFVPWTTEQTELP</sequence>
<evidence type="ECO:0000313" key="2">
    <source>
        <dbReference type="Proteomes" id="UP000011682"/>
    </source>
</evidence>
<name>S9PP09_CYSF2</name>
<dbReference type="Proteomes" id="UP000011682">
    <property type="component" value="Unassembled WGS sequence"/>
</dbReference>
<dbReference type="AlphaFoldDB" id="S9PP09"/>
<organism evidence="1 2">
    <name type="scientific">Cystobacter fuscus (strain ATCC 25194 / DSM 2262 / NBRC 100088 / M29)</name>
    <dbReference type="NCBI Taxonomy" id="1242864"/>
    <lineage>
        <taxon>Bacteria</taxon>
        <taxon>Pseudomonadati</taxon>
        <taxon>Myxococcota</taxon>
        <taxon>Myxococcia</taxon>
        <taxon>Myxococcales</taxon>
        <taxon>Cystobacterineae</taxon>
        <taxon>Archangiaceae</taxon>
        <taxon>Cystobacter</taxon>
    </lineage>
</organism>
<reference evidence="1" key="1">
    <citation type="submission" date="2013-05" db="EMBL/GenBank/DDBJ databases">
        <title>Genome assembly of Cystobacter fuscus DSM 2262.</title>
        <authorList>
            <person name="Sharma G."/>
            <person name="Khatri I."/>
            <person name="Kaur C."/>
            <person name="Mayilraj S."/>
            <person name="Subramanian S."/>
        </authorList>
    </citation>
    <scope>NUCLEOTIDE SEQUENCE [LARGE SCALE GENOMIC DNA]</scope>
    <source>
        <strain evidence="1">DSM 2262</strain>
    </source>
</reference>
<dbReference type="EMBL" id="ANAH02000004">
    <property type="protein sequence ID" value="EPX64202.1"/>
    <property type="molecule type" value="Genomic_DNA"/>
</dbReference>
<accession>S9PP09</accession>
<proteinExistence type="predicted"/>
<comment type="caution">
    <text evidence="1">The sequence shown here is derived from an EMBL/GenBank/DDBJ whole genome shotgun (WGS) entry which is preliminary data.</text>
</comment>